<dbReference type="GO" id="GO:0006633">
    <property type="term" value="P:fatty acid biosynthetic process"/>
    <property type="evidence" value="ECO:0007669"/>
    <property type="project" value="UniProtKB-UniPathway"/>
</dbReference>
<evidence type="ECO:0000313" key="14">
    <source>
        <dbReference type="Proteomes" id="UP000648663"/>
    </source>
</evidence>
<dbReference type="EMBL" id="BMMI01000001">
    <property type="protein sequence ID" value="GGL48189.1"/>
    <property type="molecule type" value="Genomic_DNA"/>
</dbReference>
<dbReference type="GO" id="GO:0009317">
    <property type="term" value="C:acetyl-CoA carboxylase complex"/>
    <property type="evidence" value="ECO:0007669"/>
    <property type="project" value="InterPro"/>
</dbReference>
<evidence type="ECO:0000256" key="4">
    <source>
        <dbReference type="ARBA" id="ARBA00022832"/>
    </source>
</evidence>
<proteinExistence type="predicted"/>
<dbReference type="GO" id="GO:0003989">
    <property type="term" value="F:acetyl-CoA carboxylase activity"/>
    <property type="evidence" value="ECO:0007669"/>
    <property type="project" value="InterPro"/>
</dbReference>
<evidence type="ECO:0000256" key="2">
    <source>
        <dbReference type="ARBA" id="ARBA00017562"/>
    </source>
</evidence>
<dbReference type="InterPro" id="IPR001249">
    <property type="entry name" value="AcCoA_biotinCC"/>
</dbReference>
<accession>A0A846LKS0</accession>
<evidence type="ECO:0000256" key="5">
    <source>
        <dbReference type="ARBA" id="ARBA00023098"/>
    </source>
</evidence>
<dbReference type="InterPro" id="IPR001882">
    <property type="entry name" value="Biotin_BS"/>
</dbReference>
<evidence type="ECO:0000256" key="6">
    <source>
        <dbReference type="ARBA" id="ARBA00023160"/>
    </source>
</evidence>
<dbReference type="Proteomes" id="UP000648663">
    <property type="component" value="Unassembled WGS sequence"/>
</dbReference>
<feature type="region of interest" description="Disordered" evidence="9">
    <location>
        <begin position="57"/>
        <end position="77"/>
    </location>
</feature>
<dbReference type="EMBL" id="JAAMPA010000001">
    <property type="protein sequence ID" value="NIH66672.1"/>
    <property type="molecule type" value="Genomic_DNA"/>
</dbReference>
<dbReference type="SUPFAM" id="SSF51230">
    <property type="entry name" value="Single hybrid motif"/>
    <property type="match status" value="1"/>
</dbReference>
<protein>
    <recommendedName>
        <fullName evidence="2 8">Biotin carboxyl carrier protein of acetyl-CoA carboxylase</fullName>
    </recommendedName>
</protein>
<evidence type="ECO:0000256" key="8">
    <source>
        <dbReference type="RuleBase" id="RU364072"/>
    </source>
</evidence>
<keyword evidence="6 8" id="KW-0275">Fatty acid biosynthesis</keyword>
<keyword evidence="14" id="KW-1185">Reference proteome</keyword>
<dbReference type="PROSITE" id="PS50968">
    <property type="entry name" value="BIOTINYL_LIPOYL"/>
    <property type="match status" value="1"/>
</dbReference>
<comment type="function">
    <text evidence="8">This protein is a component of the acetyl coenzyme A carboxylase complex; first, biotin carboxylase catalyzes the carboxylation of the carrier protein and then the transcarboxylase transfers the carboxyl group to form malonyl-CoA.</text>
</comment>
<dbReference type="InterPro" id="IPR050709">
    <property type="entry name" value="Biotin_Carboxyl_Carrier/Decarb"/>
</dbReference>
<dbReference type="Pfam" id="PF00364">
    <property type="entry name" value="Biotin_lipoyl"/>
    <property type="match status" value="1"/>
</dbReference>
<reference evidence="14" key="2">
    <citation type="journal article" date="2019" name="Int. J. Syst. Evol. Microbiol.">
        <title>The Global Catalogue of Microorganisms (GCM) 10K type strain sequencing project: providing services to taxonomists for standard genome sequencing and annotation.</title>
        <authorList>
            <consortium name="The Broad Institute Genomics Platform"/>
            <consortium name="The Broad Institute Genome Sequencing Center for Infectious Disease"/>
            <person name="Wu L."/>
            <person name="Ma J."/>
        </authorList>
    </citation>
    <scope>NUCLEOTIDE SEQUENCE [LARGE SCALE GENOMIC DNA]</scope>
    <source>
        <strain evidence="14">CGMCC 4.5581</strain>
    </source>
</reference>
<feature type="region of interest" description="Disordered" evidence="9">
    <location>
        <begin position="1"/>
        <end position="27"/>
    </location>
</feature>
<dbReference type="PANTHER" id="PTHR45266">
    <property type="entry name" value="OXALOACETATE DECARBOXYLASE ALPHA CHAIN"/>
    <property type="match status" value="1"/>
</dbReference>
<sequence length="176" mass="18349">MTVRPGELAQRAEVTGPTTGEDDEVRSLREDVLQLARSLPGDLRRLTVRSGDSSIEIEWAAEDRPPADGAGVPGPRSLALAADPAPGPEVPTDLTAVHAPLVGTFYAAPAPEAGPFVRVGDEVEAGQTLGIVEAMKLMNPIVADEAGVVAEVVVGDAESVEYGQVLMYLRSAGDPR</sequence>
<gene>
    <name evidence="11" type="primary">accB</name>
    <name evidence="12" type="ORF">FB380_001118</name>
    <name evidence="11" type="ORF">GCM10011589_00880</name>
</gene>
<dbReference type="InterPro" id="IPR011053">
    <property type="entry name" value="Single_hybrid_motif"/>
</dbReference>
<reference evidence="11" key="1">
    <citation type="journal article" date="2014" name="Int. J. Syst. Evol. Microbiol.">
        <title>Complete genome of a new Firmicutes species belonging to the dominant human colonic microbiota ('Ruminococcus bicirculans') reveals two chromosomes and a selective capacity to utilize plant glucans.</title>
        <authorList>
            <consortium name="NISC Comparative Sequencing Program"/>
            <person name="Wegmann U."/>
            <person name="Louis P."/>
            <person name="Goesmann A."/>
            <person name="Henrissat B."/>
            <person name="Duncan S.H."/>
            <person name="Flint H.J."/>
        </authorList>
    </citation>
    <scope>NUCLEOTIDE SEQUENCE</scope>
    <source>
        <strain evidence="11">CGMCC 4.5581</strain>
    </source>
</reference>
<reference evidence="12 13" key="3">
    <citation type="submission" date="2020-02" db="EMBL/GenBank/DDBJ databases">
        <title>Sequencing the genomes of 1000 actinobacteria strains.</title>
        <authorList>
            <person name="Klenk H.-P."/>
        </authorList>
    </citation>
    <scope>NUCLEOTIDE SEQUENCE [LARGE SCALE GENOMIC DNA]</scope>
    <source>
        <strain evidence="12 13">DSM 45201</strain>
    </source>
</reference>
<evidence type="ECO:0000256" key="3">
    <source>
        <dbReference type="ARBA" id="ARBA00022516"/>
    </source>
</evidence>
<keyword evidence="3 8" id="KW-0444">Lipid biosynthesis</keyword>
<comment type="caution">
    <text evidence="12">The sequence shown here is derived from an EMBL/GenBank/DDBJ whole genome shotgun (WGS) entry which is preliminary data.</text>
</comment>
<evidence type="ECO:0000256" key="7">
    <source>
        <dbReference type="ARBA" id="ARBA00023267"/>
    </source>
</evidence>
<evidence type="ECO:0000313" key="13">
    <source>
        <dbReference type="Proteomes" id="UP000552836"/>
    </source>
</evidence>
<dbReference type="Gene3D" id="2.40.50.100">
    <property type="match status" value="1"/>
</dbReference>
<dbReference type="AlphaFoldDB" id="A0A846LKS0"/>
<keyword evidence="5 8" id="KW-0443">Lipid metabolism</keyword>
<dbReference type="InterPro" id="IPR000089">
    <property type="entry name" value="Biotin_lipoyl"/>
</dbReference>
<organism evidence="12 13">
    <name type="scientific">Modestobacter marinus</name>
    <dbReference type="NCBI Taxonomy" id="477641"/>
    <lineage>
        <taxon>Bacteria</taxon>
        <taxon>Bacillati</taxon>
        <taxon>Actinomycetota</taxon>
        <taxon>Actinomycetes</taxon>
        <taxon>Geodermatophilales</taxon>
        <taxon>Geodermatophilaceae</taxon>
        <taxon>Modestobacter</taxon>
    </lineage>
</organism>
<keyword evidence="4 8" id="KW-0276">Fatty acid metabolism</keyword>
<evidence type="ECO:0000256" key="9">
    <source>
        <dbReference type="SAM" id="MobiDB-lite"/>
    </source>
</evidence>
<keyword evidence="7 8" id="KW-0092">Biotin</keyword>
<reference evidence="11" key="4">
    <citation type="submission" date="2024-05" db="EMBL/GenBank/DDBJ databases">
        <authorList>
            <person name="Sun Q."/>
            <person name="Zhou Y."/>
        </authorList>
    </citation>
    <scope>NUCLEOTIDE SEQUENCE</scope>
    <source>
        <strain evidence="11">CGMCC 4.5581</strain>
    </source>
</reference>
<dbReference type="PRINTS" id="PR01071">
    <property type="entry name" value="ACOABIOTINCC"/>
</dbReference>
<evidence type="ECO:0000313" key="12">
    <source>
        <dbReference type="EMBL" id="NIH66672.1"/>
    </source>
</evidence>
<comment type="pathway">
    <text evidence="1 8">Lipid metabolism; fatty acid biosynthesis.</text>
</comment>
<dbReference type="CDD" id="cd06850">
    <property type="entry name" value="biotinyl_domain"/>
    <property type="match status" value="1"/>
</dbReference>
<feature type="domain" description="Lipoyl-binding" evidence="10">
    <location>
        <begin position="94"/>
        <end position="170"/>
    </location>
</feature>
<evidence type="ECO:0000313" key="11">
    <source>
        <dbReference type="EMBL" id="GGL48189.1"/>
    </source>
</evidence>
<dbReference type="PANTHER" id="PTHR45266:SF3">
    <property type="entry name" value="OXALOACETATE DECARBOXYLASE ALPHA CHAIN"/>
    <property type="match status" value="1"/>
</dbReference>
<evidence type="ECO:0000259" key="10">
    <source>
        <dbReference type="PROSITE" id="PS50968"/>
    </source>
</evidence>
<dbReference type="Proteomes" id="UP000552836">
    <property type="component" value="Unassembled WGS sequence"/>
</dbReference>
<evidence type="ECO:0000256" key="1">
    <source>
        <dbReference type="ARBA" id="ARBA00005194"/>
    </source>
</evidence>
<name>A0A846LKS0_9ACTN</name>
<dbReference type="PROSITE" id="PS00188">
    <property type="entry name" value="BIOTIN"/>
    <property type="match status" value="1"/>
</dbReference>
<dbReference type="UniPathway" id="UPA00094"/>